<gene>
    <name evidence="6" type="ORF">P775_11840</name>
</gene>
<dbReference type="InterPro" id="IPR018490">
    <property type="entry name" value="cNMP-bd_dom_sf"/>
</dbReference>
<dbReference type="EMBL" id="AWWI01000071">
    <property type="protein sequence ID" value="PIL19993.1"/>
    <property type="molecule type" value="Genomic_DNA"/>
</dbReference>
<keyword evidence="3" id="KW-0804">Transcription</keyword>
<keyword evidence="7" id="KW-1185">Reference proteome</keyword>
<dbReference type="PANTHER" id="PTHR24567">
    <property type="entry name" value="CRP FAMILY TRANSCRIPTIONAL REGULATORY PROTEIN"/>
    <property type="match status" value="1"/>
</dbReference>
<dbReference type="CDD" id="cd00038">
    <property type="entry name" value="CAP_ED"/>
    <property type="match status" value="1"/>
</dbReference>
<accession>A0A2G8RET2</accession>
<comment type="caution">
    <text evidence="6">The sequence shown here is derived from an EMBL/GenBank/DDBJ whole genome shotgun (WGS) entry which is preliminary data.</text>
</comment>
<dbReference type="AlphaFoldDB" id="A0A2G8RET2"/>
<feature type="domain" description="Cyclic nucleotide-binding" evidence="4">
    <location>
        <begin position="117"/>
        <end position="198"/>
    </location>
</feature>
<dbReference type="GO" id="GO:0003700">
    <property type="term" value="F:DNA-binding transcription factor activity"/>
    <property type="evidence" value="ECO:0007669"/>
    <property type="project" value="TreeGrafter"/>
</dbReference>
<dbReference type="PANTHER" id="PTHR24567:SF26">
    <property type="entry name" value="REGULATORY PROTEIN YEIL"/>
    <property type="match status" value="1"/>
</dbReference>
<dbReference type="SMART" id="SM00419">
    <property type="entry name" value="HTH_CRP"/>
    <property type="match status" value="1"/>
</dbReference>
<keyword evidence="1" id="KW-0805">Transcription regulation</keyword>
<dbReference type="Proteomes" id="UP000231259">
    <property type="component" value="Unassembled WGS sequence"/>
</dbReference>
<evidence type="ECO:0000256" key="3">
    <source>
        <dbReference type="ARBA" id="ARBA00023163"/>
    </source>
</evidence>
<dbReference type="Pfam" id="PF00027">
    <property type="entry name" value="cNMP_binding"/>
    <property type="match status" value="1"/>
</dbReference>
<organism evidence="6 7">
    <name type="scientific">Puniceibacterium antarcticum</name>
    <dbReference type="NCBI Taxonomy" id="1206336"/>
    <lineage>
        <taxon>Bacteria</taxon>
        <taxon>Pseudomonadati</taxon>
        <taxon>Pseudomonadota</taxon>
        <taxon>Alphaproteobacteria</taxon>
        <taxon>Rhodobacterales</taxon>
        <taxon>Paracoccaceae</taxon>
        <taxon>Puniceibacterium</taxon>
    </lineage>
</organism>
<name>A0A2G8RET2_9RHOB</name>
<dbReference type="Pfam" id="PF13545">
    <property type="entry name" value="HTH_Crp_2"/>
    <property type="match status" value="1"/>
</dbReference>
<dbReference type="SUPFAM" id="SSF46785">
    <property type="entry name" value="Winged helix' DNA-binding domain"/>
    <property type="match status" value="1"/>
</dbReference>
<dbReference type="PROSITE" id="PS51063">
    <property type="entry name" value="HTH_CRP_2"/>
    <property type="match status" value="1"/>
</dbReference>
<proteinExistence type="predicted"/>
<dbReference type="InterPro" id="IPR036390">
    <property type="entry name" value="WH_DNA-bd_sf"/>
</dbReference>
<dbReference type="GO" id="GO:0005829">
    <property type="term" value="C:cytosol"/>
    <property type="evidence" value="ECO:0007669"/>
    <property type="project" value="TreeGrafter"/>
</dbReference>
<dbReference type="Gene3D" id="2.60.120.10">
    <property type="entry name" value="Jelly Rolls"/>
    <property type="match status" value="1"/>
</dbReference>
<dbReference type="OrthoDB" id="7772718at2"/>
<evidence type="ECO:0000259" key="5">
    <source>
        <dbReference type="PROSITE" id="PS51063"/>
    </source>
</evidence>
<dbReference type="InterPro" id="IPR036388">
    <property type="entry name" value="WH-like_DNA-bd_sf"/>
</dbReference>
<dbReference type="GO" id="GO:0003677">
    <property type="term" value="F:DNA binding"/>
    <property type="evidence" value="ECO:0007669"/>
    <property type="project" value="UniProtKB-KW"/>
</dbReference>
<keyword evidence="2" id="KW-0238">DNA-binding</keyword>
<dbReference type="PROSITE" id="PS50042">
    <property type="entry name" value="CNMP_BINDING_3"/>
    <property type="match status" value="1"/>
</dbReference>
<evidence type="ECO:0000256" key="2">
    <source>
        <dbReference type="ARBA" id="ARBA00023125"/>
    </source>
</evidence>
<feature type="domain" description="HTH crp-type" evidence="5">
    <location>
        <begin position="230"/>
        <end position="303"/>
    </location>
</feature>
<dbReference type="SUPFAM" id="SSF51206">
    <property type="entry name" value="cAMP-binding domain-like"/>
    <property type="match status" value="1"/>
</dbReference>
<sequence>MSAEQRSNTFYTPSSDRECPKLDIAPHFLAIRRGWLDQKHRASDFTRDRSKRPGHPFQVYPETLSFEHEKIAGTGHGMRNSTAAADHLWDEVSTGWLGERSGDFQSALRAEVQLQSYARGEFTYHIGDDPGGIYGLAEGSFGVYASSESAGIVLGHIYRPGAWFGQGPMTWGKPRYLSFRALEPSRVLSLSLQAVDRIRRRLPNAQREFMSLTEYNQETMSRTVSDLLIRRSDLRIASVLLRILDDRSASGKQTQRTRGQMTQTELSEMANVSRHTANSVLKRFEAEGWVEIGYSWIDLRDADALRTFARG</sequence>
<evidence type="ECO:0008006" key="8">
    <source>
        <dbReference type="Google" id="ProtNLM"/>
    </source>
</evidence>
<evidence type="ECO:0000256" key="1">
    <source>
        <dbReference type="ARBA" id="ARBA00023015"/>
    </source>
</evidence>
<dbReference type="InterPro" id="IPR050397">
    <property type="entry name" value="Env_Response_Regulators"/>
</dbReference>
<dbReference type="InterPro" id="IPR012318">
    <property type="entry name" value="HTH_CRP"/>
</dbReference>
<evidence type="ECO:0000259" key="4">
    <source>
        <dbReference type="PROSITE" id="PS50042"/>
    </source>
</evidence>
<protein>
    <recommendedName>
        <fullName evidence="8">HTH crp-type domain-containing protein</fullName>
    </recommendedName>
</protein>
<dbReference type="Gene3D" id="1.10.10.10">
    <property type="entry name" value="Winged helix-like DNA-binding domain superfamily/Winged helix DNA-binding domain"/>
    <property type="match status" value="1"/>
</dbReference>
<evidence type="ECO:0000313" key="7">
    <source>
        <dbReference type="Proteomes" id="UP000231259"/>
    </source>
</evidence>
<dbReference type="InterPro" id="IPR014710">
    <property type="entry name" value="RmlC-like_jellyroll"/>
</dbReference>
<evidence type="ECO:0000313" key="6">
    <source>
        <dbReference type="EMBL" id="PIL19993.1"/>
    </source>
</evidence>
<reference evidence="6 7" key="1">
    <citation type="submission" date="2013-09" db="EMBL/GenBank/DDBJ databases">
        <title>Genome sequencing of Phaeobacter antarcticus sp. nov. SM1211.</title>
        <authorList>
            <person name="Zhang X.-Y."/>
            <person name="Liu C."/>
            <person name="Chen X.-L."/>
            <person name="Xie B.-B."/>
            <person name="Qin Q.-L."/>
            <person name="Rong J.-C."/>
            <person name="Zhang Y.-Z."/>
        </authorList>
    </citation>
    <scope>NUCLEOTIDE SEQUENCE [LARGE SCALE GENOMIC DNA]</scope>
    <source>
        <strain evidence="6 7">SM1211</strain>
    </source>
</reference>
<dbReference type="InterPro" id="IPR000595">
    <property type="entry name" value="cNMP-bd_dom"/>
</dbReference>